<evidence type="ECO:0008006" key="4">
    <source>
        <dbReference type="Google" id="ProtNLM"/>
    </source>
</evidence>
<dbReference type="AlphaFoldDB" id="A0A4P9YKV6"/>
<dbReference type="Gene3D" id="3.40.50.300">
    <property type="entry name" value="P-loop containing nucleotide triphosphate hydrolases"/>
    <property type="match status" value="1"/>
</dbReference>
<evidence type="ECO:0000256" key="1">
    <source>
        <dbReference type="SAM" id="MobiDB-lite"/>
    </source>
</evidence>
<feature type="compositionally biased region" description="Basic residues" evidence="1">
    <location>
        <begin position="254"/>
        <end position="263"/>
    </location>
</feature>
<dbReference type="EMBL" id="ML005111">
    <property type="protein sequence ID" value="RKP20114.1"/>
    <property type="molecule type" value="Genomic_DNA"/>
</dbReference>
<protein>
    <recommendedName>
        <fullName evidence="4">P-loop containing nucleoside triphosphate hydrolase domain-containing protein</fullName>
    </recommendedName>
</protein>
<gene>
    <name evidence="2" type="ORF">ROZALSC1DRAFT_28368</name>
</gene>
<name>A0A4P9YKV6_ROZAC</name>
<evidence type="ECO:0000313" key="2">
    <source>
        <dbReference type="EMBL" id="RKP20114.1"/>
    </source>
</evidence>
<dbReference type="Proteomes" id="UP000281549">
    <property type="component" value="Unassembled WGS sequence"/>
</dbReference>
<dbReference type="PANTHER" id="PTHR47560:SF1">
    <property type="entry name" value="EXPRESSED PROTEIN"/>
    <property type="match status" value="1"/>
</dbReference>
<feature type="compositionally biased region" description="Basic and acidic residues" evidence="1">
    <location>
        <begin position="239"/>
        <end position="253"/>
    </location>
</feature>
<evidence type="ECO:0000313" key="3">
    <source>
        <dbReference type="Proteomes" id="UP000281549"/>
    </source>
</evidence>
<dbReference type="SUPFAM" id="SSF52540">
    <property type="entry name" value="P-loop containing nucleoside triphosphate hydrolases"/>
    <property type="match status" value="1"/>
</dbReference>
<dbReference type="PANTHER" id="PTHR47560">
    <property type="entry name" value="EXPRESSED PROTEIN"/>
    <property type="match status" value="1"/>
</dbReference>
<sequence>MPVKAIKVANFIKTPHGNTPFQEWVKSLLLPPPVKTASPSDLNPSLSLQSYIDRYFLGQRNKKTEIAYKKALEKDKDLFYLPRKISLLKSCSTPQEFPPCEVSEVAFLGRSNVDMPGYGFALAEEGVKNKWPELIMSYCQRKSLRKLFLLVDARHGLKYQDHIFFNLLDYHKVYFQVILTKCDLVHPFDLACVAESVYQDLSLYRKCDSKVLFASVFNEFSLDKLRKELLLERIFNRSRSKERAERPERGNQKHEKRKRSEKH</sequence>
<organism evidence="2 3">
    <name type="scientific">Rozella allomycis (strain CSF55)</name>
    <dbReference type="NCBI Taxonomy" id="988480"/>
    <lineage>
        <taxon>Eukaryota</taxon>
        <taxon>Fungi</taxon>
        <taxon>Fungi incertae sedis</taxon>
        <taxon>Cryptomycota</taxon>
        <taxon>Cryptomycota incertae sedis</taxon>
        <taxon>Rozella</taxon>
    </lineage>
</organism>
<reference evidence="3" key="1">
    <citation type="journal article" date="2018" name="Nat. Microbiol.">
        <title>Leveraging single-cell genomics to expand the fungal tree of life.</title>
        <authorList>
            <person name="Ahrendt S.R."/>
            <person name="Quandt C.A."/>
            <person name="Ciobanu D."/>
            <person name="Clum A."/>
            <person name="Salamov A."/>
            <person name="Andreopoulos B."/>
            <person name="Cheng J.F."/>
            <person name="Woyke T."/>
            <person name="Pelin A."/>
            <person name="Henrissat B."/>
            <person name="Reynolds N.K."/>
            <person name="Benny G.L."/>
            <person name="Smith M.E."/>
            <person name="James T.Y."/>
            <person name="Grigoriev I.V."/>
        </authorList>
    </citation>
    <scope>NUCLEOTIDE SEQUENCE [LARGE SCALE GENOMIC DNA]</scope>
    <source>
        <strain evidence="3">CSF55</strain>
    </source>
</reference>
<dbReference type="InterPro" id="IPR027417">
    <property type="entry name" value="P-loop_NTPase"/>
</dbReference>
<feature type="region of interest" description="Disordered" evidence="1">
    <location>
        <begin position="239"/>
        <end position="263"/>
    </location>
</feature>
<proteinExistence type="predicted"/>
<accession>A0A4P9YKV6</accession>